<comment type="caution">
    <text evidence="2">The sequence shown here is derived from an EMBL/GenBank/DDBJ whole genome shotgun (WGS) entry which is preliminary data.</text>
</comment>
<reference evidence="3" key="1">
    <citation type="journal article" date="2019" name="Int. J. Syst. Evol. Microbiol.">
        <title>The Global Catalogue of Microorganisms (GCM) 10K type strain sequencing project: providing services to taxonomists for standard genome sequencing and annotation.</title>
        <authorList>
            <consortium name="The Broad Institute Genomics Platform"/>
            <consortium name="The Broad Institute Genome Sequencing Center for Infectious Disease"/>
            <person name="Wu L."/>
            <person name="Ma J."/>
        </authorList>
    </citation>
    <scope>NUCLEOTIDE SEQUENCE [LARGE SCALE GENOMIC DNA]</scope>
    <source>
        <strain evidence="3">CGMCC 1.12286</strain>
    </source>
</reference>
<dbReference type="Gene3D" id="3.40.50.410">
    <property type="entry name" value="von Willebrand factor, type A domain"/>
    <property type="match status" value="1"/>
</dbReference>
<dbReference type="EMBL" id="JBHUCX010000099">
    <property type="protein sequence ID" value="MFD1677836.1"/>
    <property type="molecule type" value="Genomic_DNA"/>
</dbReference>
<sequence>MGGPANAGFCEDEKTMKAGRHRVVDPDATLRFVGSSVGFIQTIIQRVNERKVRRVTQRKMKLSLDQLIDLWMTEAVQTRDERVANTVFGSPPLTANEPTRKAQSEAGDASSAVATDAASQEVASATSSEQMSMELRLVEHVSAIDEERAETLDVIDMLDAQAIEFSFDARFAAPSAGIVQAVSSSPPSPADAMASSSLLLDDLPDVEVEQLGQQISVLVEQALRNGQKRAIIAPAPRRKKVDIKMTVRKRMAANGGIFTGFCHKESPSLTDAAKRPLPLLVIADVSGSMGRYVAIVLYLLDALSQIAQVTSYIFSDTPTYLCQLPEGASFRAKFEEIRRQATSWEYGTRLNLALDAVRQEARYGKNTTVLLLTDGGFSIAGDDWAQTVDHLLHLRHTVRKIIVATPNMRFLSEGEECAARLGNVEHRCGRGDDLRTPEAMKIARFGLLARYSDELVACREVMDIKRIIMALVSAEVGRSR</sequence>
<keyword evidence="3" id="KW-1185">Reference proteome</keyword>
<organism evidence="2 3">
    <name type="scientific">Alicyclobacillus fodiniaquatilis</name>
    <dbReference type="NCBI Taxonomy" id="1661150"/>
    <lineage>
        <taxon>Bacteria</taxon>
        <taxon>Bacillati</taxon>
        <taxon>Bacillota</taxon>
        <taxon>Bacilli</taxon>
        <taxon>Bacillales</taxon>
        <taxon>Alicyclobacillaceae</taxon>
        <taxon>Alicyclobacillus</taxon>
    </lineage>
</organism>
<name>A0ABW4JPA9_9BACL</name>
<dbReference type="RefSeq" id="WP_377945757.1">
    <property type="nucleotide sequence ID" value="NZ_JBHUCX010000099.1"/>
</dbReference>
<dbReference type="PANTHER" id="PTHR39338">
    <property type="entry name" value="BLL5662 PROTEIN-RELATED"/>
    <property type="match status" value="1"/>
</dbReference>
<dbReference type="Pfam" id="PF05762">
    <property type="entry name" value="VWA_CoxE"/>
    <property type="match status" value="1"/>
</dbReference>
<dbReference type="SUPFAM" id="SSF53300">
    <property type="entry name" value="vWA-like"/>
    <property type="match status" value="1"/>
</dbReference>
<feature type="region of interest" description="Disordered" evidence="1">
    <location>
        <begin position="87"/>
        <end position="127"/>
    </location>
</feature>
<dbReference type="Proteomes" id="UP001597079">
    <property type="component" value="Unassembled WGS sequence"/>
</dbReference>
<proteinExistence type="predicted"/>
<dbReference type="InterPro" id="IPR036465">
    <property type="entry name" value="vWFA_dom_sf"/>
</dbReference>
<accession>A0ABW4JPA9</accession>
<protein>
    <submittedName>
        <fullName evidence="2">VWA domain-containing protein</fullName>
    </submittedName>
</protein>
<dbReference type="CDD" id="cd00198">
    <property type="entry name" value="vWFA"/>
    <property type="match status" value="1"/>
</dbReference>
<evidence type="ECO:0000313" key="3">
    <source>
        <dbReference type="Proteomes" id="UP001597079"/>
    </source>
</evidence>
<dbReference type="InterPro" id="IPR008912">
    <property type="entry name" value="Uncharacterised_CoxE"/>
</dbReference>
<gene>
    <name evidence="2" type="ORF">ACFSB2_24540</name>
</gene>
<feature type="compositionally biased region" description="Low complexity" evidence="1">
    <location>
        <begin position="106"/>
        <end position="119"/>
    </location>
</feature>
<evidence type="ECO:0000313" key="2">
    <source>
        <dbReference type="EMBL" id="MFD1677836.1"/>
    </source>
</evidence>
<evidence type="ECO:0000256" key="1">
    <source>
        <dbReference type="SAM" id="MobiDB-lite"/>
    </source>
</evidence>